<evidence type="ECO:0000256" key="11">
    <source>
        <dbReference type="ARBA" id="ARBA00048701"/>
    </source>
</evidence>
<keyword evidence="19" id="KW-1185">Reference proteome</keyword>
<evidence type="ECO:0000256" key="1">
    <source>
        <dbReference type="ARBA" id="ARBA00000923"/>
    </source>
</evidence>
<keyword evidence="4 17" id="KW-0812">Transmembrane</keyword>
<evidence type="ECO:0000256" key="5">
    <source>
        <dbReference type="ARBA" id="ARBA00022989"/>
    </source>
</evidence>
<evidence type="ECO:0000256" key="6">
    <source>
        <dbReference type="ARBA" id="ARBA00023136"/>
    </source>
</evidence>
<comment type="catalytic activity">
    <reaction evidence="10">
        <text>12-octadecanoyloxy-octadecanoate + H2O = 12-hydroxyoctadecanoate + octadecanoate + H(+)</text>
        <dbReference type="Rhea" id="RHEA:52080"/>
        <dbReference type="ChEBI" id="CHEBI:15377"/>
        <dbReference type="ChEBI" id="CHEBI:15378"/>
        <dbReference type="ChEBI" id="CHEBI:25629"/>
        <dbReference type="ChEBI" id="CHEBI:84201"/>
        <dbReference type="ChEBI" id="CHEBI:136330"/>
    </reaction>
    <physiologicalReaction direction="left-to-right" evidence="10">
        <dbReference type="Rhea" id="RHEA:52081"/>
    </physiologicalReaction>
</comment>
<comment type="catalytic activity">
    <reaction evidence="7">
        <text>12-hexadecanoyloxy-octadecanoate + H2O = 12-hydroxyoctadecanoate + hexadecanoate + H(+)</text>
        <dbReference type="Rhea" id="RHEA:52056"/>
        <dbReference type="ChEBI" id="CHEBI:7896"/>
        <dbReference type="ChEBI" id="CHEBI:15377"/>
        <dbReference type="ChEBI" id="CHEBI:15378"/>
        <dbReference type="ChEBI" id="CHEBI:83677"/>
        <dbReference type="ChEBI" id="CHEBI:84201"/>
    </reaction>
    <physiologicalReaction direction="left-to-right" evidence="7">
        <dbReference type="Rhea" id="RHEA:52057"/>
    </physiologicalReaction>
</comment>
<dbReference type="InterPro" id="IPR006838">
    <property type="entry name" value="ADTRP_AIG1"/>
</dbReference>
<dbReference type="Proteomes" id="UP000324832">
    <property type="component" value="Unassembled WGS sequence"/>
</dbReference>
<keyword evidence="5 17" id="KW-1133">Transmembrane helix</keyword>
<evidence type="ECO:0000256" key="3">
    <source>
        <dbReference type="ARBA" id="ARBA00009300"/>
    </source>
</evidence>
<evidence type="ECO:0000256" key="17">
    <source>
        <dbReference type="SAM" id="Phobius"/>
    </source>
</evidence>
<comment type="catalytic activity">
    <reaction evidence="13">
        <text>9-octadecanoyloxy-octadecanoate + H2O = 9-hydroxy-octadecanoate + octadecanoate + H(+)</text>
        <dbReference type="Rhea" id="RHEA:52096"/>
        <dbReference type="ChEBI" id="CHEBI:15377"/>
        <dbReference type="ChEBI" id="CHEBI:15378"/>
        <dbReference type="ChEBI" id="CHEBI:25629"/>
        <dbReference type="ChEBI" id="CHEBI:136286"/>
        <dbReference type="ChEBI" id="CHEBI:136373"/>
    </reaction>
    <physiologicalReaction direction="left-to-right" evidence="13">
        <dbReference type="Rhea" id="RHEA:52097"/>
    </physiologicalReaction>
</comment>
<comment type="catalytic activity">
    <reaction evidence="11">
        <text>12-(9Z-octadecenoyloxy)-octadecanoate + H2O = 12-hydroxyoctadecanoate + (9Z)-octadecenoate + H(+)</text>
        <dbReference type="Rhea" id="RHEA:52060"/>
        <dbReference type="ChEBI" id="CHEBI:15377"/>
        <dbReference type="ChEBI" id="CHEBI:15378"/>
        <dbReference type="ChEBI" id="CHEBI:30823"/>
        <dbReference type="ChEBI" id="CHEBI:84201"/>
        <dbReference type="ChEBI" id="CHEBI:136302"/>
    </reaction>
    <physiologicalReaction direction="left-to-right" evidence="11">
        <dbReference type="Rhea" id="RHEA:52061"/>
    </physiologicalReaction>
</comment>
<comment type="catalytic activity">
    <reaction evidence="16">
        <text>12-(9Z-hexadecenoyloxy)-octadecanoate + H2O = 12-hydroxyoctadecanoate + (9Z)-hexadecenoate + H(+)</text>
        <dbReference type="Rhea" id="RHEA:52072"/>
        <dbReference type="ChEBI" id="CHEBI:15377"/>
        <dbReference type="ChEBI" id="CHEBI:15378"/>
        <dbReference type="ChEBI" id="CHEBI:32372"/>
        <dbReference type="ChEBI" id="CHEBI:84201"/>
        <dbReference type="ChEBI" id="CHEBI:136312"/>
    </reaction>
    <physiologicalReaction direction="left-to-right" evidence="16">
        <dbReference type="Rhea" id="RHEA:52073"/>
    </physiologicalReaction>
</comment>
<comment type="catalytic activity">
    <reaction evidence="8">
        <text>13-octadecanoyloxy-octadecanoate + H2O = 13-hydroxy-octadecanoate + octadecanoate + H(+)</text>
        <dbReference type="Rhea" id="RHEA:52084"/>
        <dbReference type="ChEBI" id="CHEBI:15377"/>
        <dbReference type="ChEBI" id="CHEBI:15378"/>
        <dbReference type="ChEBI" id="CHEBI:25629"/>
        <dbReference type="ChEBI" id="CHEBI:136304"/>
        <dbReference type="ChEBI" id="CHEBI:136335"/>
    </reaction>
    <physiologicalReaction direction="left-to-right" evidence="8">
        <dbReference type="Rhea" id="RHEA:52085"/>
    </physiologicalReaction>
</comment>
<comment type="catalytic activity">
    <reaction evidence="12">
        <text>9-(9Z-octadecenoyloxy)-octadecanoate + H2O = 9-hydroxy-octadecanoate + (9Z)-octadecenoate + H(+)</text>
        <dbReference type="Rhea" id="RHEA:52048"/>
        <dbReference type="ChEBI" id="CHEBI:15377"/>
        <dbReference type="ChEBI" id="CHEBI:15378"/>
        <dbReference type="ChEBI" id="CHEBI:30823"/>
        <dbReference type="ChEBI" id="CHEBI:136282"/>
        <dbReference type="ChEBI" id="CHEBI:136286"/>
    </reaction>
    <physiologicalReaction direction="left-to-right" evidence="12">
        <dbReference type="Rhea" id="RHEA:52049"/>
    </physiologicalReaction>
</comment>
<dbReference type="AlphaFoldDB" id="A0A5E4Q9S4"/>
<evidence type="ECO:0000256" key="13">
    <source>
        <dbReference type="ARBA" id="ARBA00049221"/>
    </source>
</evidence>
<evidence type="ECO:0000256" key="2">
    <source>
        <dbReference type="ARBA" id="ARBA00004127"/>
    </source>
</evidence>
<accession>A0A5E4Q9S4</accession>
<evidence type="ECO:0000313" key="18">
    <source>
        <dbReference type="EMBL" id="VVC94988.1"/>
    </source>
</evidence>
<evidence type="ECO:0000256" key="9">
    <source>
        <dbReference type="ARBA" id="ARBA00047863"/>
    </source>
</evidence>
<comment type="catalytic activity">
    <reaction evidence="1">
        <text>9-(9Z-hexadecenoyloxy)-octadecanoate + H2O = (9Z)-hexadecenoate + 9-hydroxy-octadecanoate + H(+)</text>
        <dbReference type="Rhea" id="RHEA:52068"/>
        <dbReference type="ChEBI" id="CHEBI:15377"/>
        <dbReference type="ChEBI" id="CHEBI:15378"/>
        <dbReference type="ChEBI" id="CHEBI:32372"/>
        <dbReference type="ChEBI" id="CHEBI:136286"/>
        <dbReference type="ChEBI" id="CHEBI:136309"/>
    </reaction>
    <physiologicalReaction direction="left-to-right" evidence="1">
        <dbReference type="Rhea" id="RHEA:52069"/>
    </physiologicalReaction>
</comment>
<name>A0A5E4Q9S4_9NEOP</name>
<evidence type="ECO:0000256" key="8">
    <source>
        <dbReference type="ARBA" id="ARBA00047427"/>
    </source>
</evidence>
<dbReference type="GO" id="GO:0012505">
    <property type="term" value="C:endomembrane system"/>
    <property type="evidence" value="ECO:0007669"/>
    <property type="project" value="UniProtKB-SubCell"/>
</dbReference>
<feature type="transmembrane region" description="Helical" evidence="17">
    <location>
        <begin position="12"/>
        <end position="34"/>
    </location>
</feature>
<evidence type="ECO:0000256" key="14">
    <source>
        <dbReference type="ARBA" id="ARBA00049296"/>
    </source>
</evidence>
<keyword evidence="6 17" id="KW-0472">Membrane</keyword>
<evidence type="ECO:0000256" key="12">
    <source>
        <dbReference type="ARBA" id="ARBA00048800"/>
    </source>
</evidence>
<comment type="similarity">
    <text evidence="3">Belongs to the AIG1 family.</text>
</comment>
<comment type="catalytic activity">
    <reaction evidence="15">
        <text>13-(9Z-hexadecenoyloxy)-octadecanoate + H2O = 13-hydroxy-octadecanoate + (9Z)-hexadecenoate + H(+)</text>
        <dbReference type="Rhea" id="RHEA:52076"/>
        <dbReference type="ChEBI" id="CHEBI:15377"/>
        <dbReference type="ChEBI" id="CHEBI:15378"/>
        <dbReference type="ChEBI" id="CHEBI:32372"/>
        <dbReference type="ChEBI" id="CHEBI:136304"/>
        <dbReference type="ChEBI" id="CHEBI:136315"/>
    </reaction>
    <physiologicalReaction direction="left-to-right" evidence="15">
        <dbReference type="Rhea" id="RHEA:52077"/>
    </physiologicalReaction>
</comment>
<reference evidence="18 19" key="1">
    <citation type="submission" date="2017-07" db="EMBL/GenBank/DDBJ databases">
        <authorList>
            <person name="Talla V."/>
            <person name="Backstrom N."/>
        </authorList>
    </citation>
    <scope>NUCLEOTIDE SEQUENCE [LARGE SCALE GENOMIC DNA]</scope>
</reference>
<evidence type="ECO:0000313" key="19">
    <source>
        <dbReference type="Proteomes" id="UP000324832"/>
    </source>
</evidence>
<dbReference type="EMBL" id="FZQP02002203">
    <property type="protein sequence ID" value="VVC94988.1"/>
    <property type="molecule type" value="Genomic_DNA"/>
</dbReference>
<feature type="transmembrane region" description="Helical" evidence="17">
    <location>
        <begin position="92"/>
        <end position="112"/>
    </location>
</feature>
<comment type="catalytic activity">
    <reaction evidence="9">
        <text>9-hexadecanoyloxy-octadecanoate + H2O = 9-hydroxy-octadecanoate + hexadecanoate + H(+)</text>
        <dbReference type="Rhea" id="RHEA:52052"/>
        <dbReference type="ChEBI" id="CHEBI:7896"/>
        <dbReference type="ChEBI" id="CHEBI:15377"/>
        <dbReference type="ChEBI" id="CHEBI:15378"/>
        <dbReference type="ChEBI" id="CHEBI:83670"/>
        <dbReference type="ChEBI" id="CHEBI:136286"/>
    </reaction>
    <physiologicalReaction direction="left-to-right" evidence="9">
        <dbReference type="Rhea" id="RHEA:52053"/>
    </physiologicalReaction>
</comment>
<evidence type="ECO:0000256" key="10">
    <source>
        <dbReference type="ARBA" id="ARBA00048680"/>
    </source>
</evidence>
<feature type="transmembrane region" description="Helical" evidence="17">
    <location>
        <begin position="132"/>
        <end position="151"/>
    </location>
</feature>
<comment type="subcellular location">
    <subcellularLocation>
        <location evidence="2">Endomembrane system</location>
        <topology evidence="2">Multi-pass membrane protein</topology>
    </subcellularLocation>
</comment>
<feature type="transmembrane region" description="Helical" evidence="17">
    <location>
        <begin position="46"/>
        <end position="71"/>
    </location>
</feature>
<organism evidence="18 19">
    <name type="scientific">Leptidea sinapis</name>
    <dbReference type="NCBI Taxonomy" id="189913"/>
    <lineage>
        <taxon>Eukaryota</taxon>
        <taxon>Metazoa</taxon>
        <taxon>Ecdysozoa</taxon>
        <taxon>Arthropoda</taxon>
        <taxon>Hexapoda</taxon>
        <taxon>Insecta</taxon>
        <taxon>Pterygota</taxon>
        <taxon>Neoptera</taxon>
        <taxon>Endopterygota</taxon>
        <taxon>Lepidoptera</taxon>
        <taxon>Glossata</taxon>
        <taxon>Ditrysia</taxon>
        <taxon>Papilionoidea</taxon>
        <taxon>Pieridae</taxon>
        <taxon>Dismorphiinae</taxon>
        <taxon>Leptidea</taxon>
    </lineage>
</organism>
<evidence type="ECO:0000256" key="15">
    <source>
        <dbReference type="ARBA" id="ARBA00049322"/>
    </source>
</evidence>
<dbReference type="PANTHER" id="PTHR10989:SF16">
    <property type="entry name" value="AT02829P-RELATED"/>
    <property type="match status" value="1"/>
</dbReference>
<feature type="transmembrane region" description="Helical" evidence="17">
    <location>
        <begin position="163"/>
        <end position="181"/>
    </location>
</feature>
<evidence type="ECO:0000256" key="16">
    <source>
        <dbReference type="ARBA" id="ARBA00049428"/>
    </source>
</evidence>
<dbReference type="Pfam" id="PF04750">
    <property type="entry name" value="Far-17a_AIG1"/>
    <property type="match status" value="1"/>
</dbReference>
<sequence length="206" mass="24925">MEYSNYRQFAYTLNISVHVLNIIYLCVQLSPLLYRPEFKILANVQPRFFTCWTFLCQILHAAVGLHCEKLLRQNRHRDDYKLPQKLRDFRDILFASFVWPSTWVTLIVFWTLCTYDKSLVFPFYTDKFVNPVSNHIMHTFIVPMAFLEVIYQRRRTPISHKKNLYYLLFFYMLYFFVGVTSEFSIRRSSKNVIAILNPYNNSYRVY</sequence>
<proteinExistence type="inferred from homology"/>
<dbReference type="PANTHER" id="PTHR10989">
    <property type="entry name" value="ANDROGEN-INDUCED PROTEIN 1-RELATED"/>
    <property type="match status" value="1"/>
</dbReference>
<evidence type="ECO:0000256" key="7">
    <source>
        <dbReference type="ARBA" id="ARBA00047368"/>
    </source>
</evidence>
<gene>
    <name evidence="18" type="ORF">LSINAPIS_LOCUS6811</name>
</gene>
<comment type="catalytic activity">
    <reaction evidence="14">
        <text>13-(9Z-octadecenoyloxy)-octadecanoate + H2O = 13-hydroxy-octadecanoate + (9Z)-octadecenoate + H(+)</text>
        <dbReference type="Rhea" id="RHEA:52064"/>
        <dbReference type="ChEBI" id="CHEBI:15377"/>
        <dbReference type="ChEBI" id="CHEBI:15378"/>
        <dbReference type="ChEBI" id="CHEBI:30823"/>
        <dbReference type="ChEBI" id="CHEBI:136303"/>
        <dbReference type="ChEBI" id="CHEBI:136304"/>
    </reaction>
    <physiologicalReaction direction="left-to-right" evidence="14">
        <dbReference type="Rhea" id="RHEA:52065"/>
    </physiologicalReaction>
</comment>
<dbReference type="GO" id="GO:0016020">
    <property type="term" value="C:membrane"/>
    <property type="evidence" value="ECO:0007669"/>
    <property type="project" value="InterPro"/>
</dbReference>
<protein>
    <recommendedName>
        <fullName evidence="20">Androgen-dependent TFPI-regulating protein</fullName>
    </recommendedName>
</protein>
<evidence type="ECO:0000256" key="4">
    <source>
        <dbReference type="ARBA" id="ARBA00022692"/>
    </source>
</evidence>
<evidence type="ECO:0008006" key="20">
    <source>
        <dbReference type="Google" id="ProtNLM"/>
    </source>
</evidence>